<reference evidence="1 2" key="1">
    <citation type="journal article" date="2013" name="PLoS Genet.">
        <title>The genome and development-dependent transcriptomes of Pyronema confluens: a window into fungal evolution.</title>
        <authorList>
            <person name="Traeger S."/>
            <person name="Altegoer F."/>
            <person name="Freitag M."/>
            <person name="Gabaldon T."/>
            <person name="Kempken F."/>
            <person name="Kumar A."/>
            <person name="Marcet-Houben M."/>
            <person name="Poggeler S."/>
            <person name="Stajich J.E."/>
            <person name="Nowrousian M."/>
        </authorList>
    </citation>
    <scope>NUCLEOTIDE SEQUENCE [LARGE SCALE GENOMIC DNA]</scope>
    <source>
        <strain evidence="2">CBS 100304</strain>
        <tissue evidence="1">Vegetative mycelium</tissue>
    </source>
</reference>
<dbReference type="EMBL" id="HF936636">
    <property type="protein sequence ID" value="CCX34846.1"/>
    <property type="molecule type" value="Genomic_DNA"/>
</dbReference>
<sequence>MPRWKWSVAHKRHLPKAVSRTVQVAQGSSKIKDCQGLSETDKGKAVYLRDPSCAGCRQSGTKFRRMKRPGARGLQDTRAPPLSALCAKPAAF</sequence>
<dbReference type="Proteomes" id="UP000018144">
    <property type="component" value="Unassembled WGS sequence"/>
</dbReference>
<keyword evidence="2" id="KW-1185">Reference proteome</keyword>
<evidence type="ECO:0000313" key="1">
    <source>
        <dbReference type="EMBL" id="CCX34846.1"/>
    </source>
</evidence>
<accession>U4LRQ8</accession>
<proteinExistence type="predicted"/>
<dbReference type="AlphaFoldDB" id="U4LRQ8"/>
<evidence type="ECO:0000313" key="2">
    <source>
        <dbReference type="Proteomes" id="UP000018144"/>
    </source>
</evidence>
<protein>
    <submittedName>
        <fullName evidence="1">Uncharacterized protein</fullName>
    </submittedName>
</protein>
<organism evidence="1 2">
    <name type="scientific">Pyronema omphalodes (strain CBS 100304)</name>
    <name type="common">Pyronema confluens</name>
    <dbReference type="NCBI Taxonomy" id="1076935"/>
    <lineage>
        <taxon>Eukaryota</taxon>
        <taxon>Fungi</taxon>
        <taxon>Dikarya</taxon>
        <taxon>Ascomycota</taxon>
        <taxon>Pezizomycotina</taxon>
        <taxon>Pezizomycetes</taxon>
        <taxon>Pezizales</taxon>
        <taxon>Pyronemataceae</taxon>
        <taxon>Pyronema</taxon>
    </lineage>
</organism>
<name>U4LRQ8_PYROM</name>
<gene>
    <name evidence="1" type="ORF">PCON_04364</name>
</gene>